<evidence type="ECO:0000256" key="13">
    <source>
        <dbReference type="ARBA" id="ARBA00066776"/>
    </source>
</evidence>
<dbReference type="InterPro" id="IPR036400">
    <property type="entry name" value="Cyt_B5-like_heme/steroid_sf"/>
</dbReference>
<dbReference type="GO" id="GO:0016020">
    <property type="term" value="C:membrane"/>
    <property type="evidence" value="ECO:0007669"/>
    <property type="project" value="UniProtKB-SubCell"/>
</dbReference>
<sequence>MIGSEFVLNERVNESVSTLGKAEDVFWDVYHLKWICTEQELIKCAGVLVCLNPEESSHSLDSCAGGLRPETARMGGGGQLTEPGEPGSGRGGSVYTWEEVQSHCSRNDQWLVINRKVYNITHWAKRHPGGVRVISHYAGEDATDAFAAFHPDPKFVQKFLKPLLIGELAATEPSQDRNKNAAIIKDFQTLRGNAEREGLFQARPLFFCLHLGHILLLEALAWLIVWLWGTSWTLTLLCSVILATAQAQAGWLQHDFGHLSVFKKSSWNHFLHKFIIGHLKGASANWWNHRHFQHHAKPNIFSKDPDVNMVHVFVVGATQPVEAIRCKKDKAHALSSPAPVLLSHRTSAAHSSLFPHSDNALHDLPPRLGGSGLVHVLLSSLHLLLFTAIWPVWINGAHQLRQVSGESLVRVGDSNESSADGYRPREAQGLAEHAVTCHLQY</sequence>
<evidence type="ECO:0000313" key="18">
    <source>
        <dbReference type="Proteomes" id="UP001314229"/>
    </source>
</evidence>
<dbReference type="Pfam" id="PF00487">
    <property type="entry name" value="FA_desaturase"/>
    <property type="match status" value="1"/>
</dbReference>
<keyword evidence="7 15" id="KW-1133">Transmembrane helix</keyword>
<dbReference type="Gene3D" id="3.10.120.10">
    <property type="entry name" value="Cytochrome b5-like heme/steroid binding domain"/>
    <property type="match status" value="1"/>
</dbReference>
<evidence type="ECO:0000256" key="1">
    <source>
        <dbReference type="ARBA" id="ARBA00004141"/>
    </source>
</evidence>
<evidence type="ECO:0000259" key="16">
    <source>
        <dbReference type="PROSITE" id="PS50255"/>
    </source>
</evidence>
<keyword evidence="5 15" id="KW-0812">Transmembrane</keyword>
<comment type="pathway">
    <text evidence="2">Lipid metabolism; polyunsaturated fatty acid biosynthesis.</text>
</comment>
<evidence type="ECO:0000256" key="10">
    <source>
        <dbReference type="ARBA" id="ARBA00023136"/>
    </source>
</evidence>
<evidence type="ECO:0000256" key="6">
    <source>
        <dbReference type="ARBA" id="ARBA00022832"/>
    </source>
</evidence>
<keyword evidence="9" id="KW-0443">Lipid metabolism</keyword>
<name>A0AAV1NPE7_SCOSC</name>
<evidence type="ECO:0000256" key="9">
    <source>
        <dbReference type="ARBA" id="ARBA00023098"/>
    </source>
</evidence>
<keyword evidence="18" id="KW-1185">Reference proteome</keyword>
<evidence type="ECO:0000256" key="15">
    <source>
        <dbReference type="SAM" id="Phobius"/>
    </source>
</evidence>
<dbReference type="EC" id="1.14.19.44" evidence="13"/>
<evidence type="ECO:0000256" key="12">
    <source>
        <dbReference type="ARBA" id="ARBA00051687"/>
    </source>
</evidence>
<evidence type="ECO:0000256" key="8">
    <source>
        <dbReference type="ARBA" id="ARBA00023002"/>
    </source>
</evidence>
<dbReference type="EMBL" id="CAWUFR010000051">
    <property type="protein sequence ID" value="CAK6961464.1"/>
    <property type="molecule type" value="Genomic_DNA"/>
</dbReference>
<gene>
    <name evidence="17" type="ORF">FSCOSCO3_A013789</name>
</gene>
<evidence type="ECO:0000256" key="4">
    <source>
        <dbReference type="ARBA" id="ARBA00022516"/>
    </source>
</evidence>
<dbReference type="Pfam" id="PF00173">
    <property type="entry name" value="Cyt-b5"/>
    <property type="match status" value="1"/>
</dbReference>
<comment type="subcellular location">
    <subcellularLocation>
        <location evidence="1">Membrane</location>
        <topology evidence="1">Multi-pass membrane protein</topology>
    </subcellularLocation>
</comment>
<feature type="domain" description="Cytochrome b5 heme-binding" evidence="16">
    <location>
        <begin position="92"/>
        <end position="169"/>
    </location>
</feature>
<keyword evidence="11" id="KW-0275">Fatty acid biosynthesis</keyword>
<evidence type="ECO:0000256" key="11">
    <source>
        <dbReference type="ARBA" id="ARBA00023160"/>
    </source>
</evidence>
<dbReference type="PANTHER" id="PTHR19353">
    <property type="entry name" value="FATTY ACID DESATURASE 2"/>
    <property type="match status" value="1"/>
</dbReference>
<keyword evidence="8" id="KW-0560">Oxidoreductase</keyword>
<feature type="transmembrane region" description="Helical" evidence="15">
    <location>
        <begin position="372"/>
        <end position="393"/>
    </location>
</feature>
<protein>
    <recommendedName>
        <fullName evidence="13">acyl-CoA (8-3)-desaturase</fullName>
        <ecNumber evidence="13">1.14.19.44</ecNumber>
    </recommendedName>
</protein>
<dbReference type="InterPro" id="IPR001199">
    <property type="entry name" value="Cyt_B5-like_heme/steroid-bd"/>
</dbReference>
<dbReference type="GO" id="GO:0006633">
    <property type="term" value="P:fatty acid biosynthetic process"/>
    <property type="evidence" value="ECO:0007669"/>
    <property type="project" value="UniProtKB-KW"/>
</dbReference>
<evidence type="ECO:0000256" key="14">
    <source>
        <dbReference type="SAM" id="MobiDB-lite"/>
    </source>
</evidence>
<evidence type="ECO:0000256" key="7">
    <source>
        <dbReference type="ARBA" id="ARBA00022989"/>
    </source>
</evidence>
<comment type="similarity">
    <text evidence="3">Belongs to the fatty acid desaturase type 1 family.</text>
</comment>
<dbReference type="SMART" id="SM01117">
    <property type="entry name" value="Cyt-b5"/>
    <property type="match status" value="1"/>
</dbReference>
<dbReference type="FunFam" id="3.10.120.10:FF:000010">
    <property type="entry name" value="Delta-6 fatty acyl desaturase"/>
    <property type="match status" value="1"/>
</dbReference>
<feature type="region of interest" description="Disordered" evidence="14">
    <location>
        <begin position="71"/>
        <end position="92"/>
    </location>
</feature>
<keyword evidence="10 15" id="KW-0472">Membrane</keyword>
<dbReference type="PRINTS" id="PR00363">
    <property type="entry name" value="CYTOCHROMEB5"/>
</dbReference>
<reference evidence="17 18" key="1">
    <citation type="submission" date="2024-01" db="EMBL/GenBank/DDBJ databases">
        <authorList>
            <person name="Alioto T."/>
            <person name="Alioto T."/>
            <person name="Gomez Garrido J."/>
        </authorList>
    </citation>
    <scope>NUCLEOTIDE SEQUENCE [LARGE SCALE GENOMIC DNA]</scope>
</reference>
<evidence type="ECO:0000313" key="17">
    <source>
        <dbReference type="EMBL" id="CAK6961464.1"/>
    </source>
</evidence>
<evidence type="ECO:0000256" key="2">
    <source>
        <dbReference type="ARBA" id="ARBA00005105"/>
    </source>
</evidence>
<comment type="catalytic activity">
    <reaction evidence="12">
        <text>(8Z,11Z,14Z,17Z)-eicosatetraenoyl-CoA + 2 Fe(II)-[cytochrome b5] + O2 + 2 H(+) = (5Z,8Z,11Z,14Z,17Z)-eicosapentaenoyl-CoA + 2 Fe(III)-[cytochrome b5] + 2 H2O</text>
        <dbReference type="Rhea" id="RHEA:46420"/>
        <dbReference type="Rhea" id="RHEA-COMP:10438"/>
        <dbReference type="Rhea" id="RHEA-COMP:10439"/>
        <dbReference type="ChEBI" id="CHEBI:15377"/>
        <dbReference type="ChEBI" id="CHEBI:15378"/>
        <dbReference type="ChEBI" id="CHEBI:15379"/>
        <dbReference type="ChEBI" id="CHEBI:29033"/>
        <dbReference type="ChEBI" id="CHEBI:29034"/>
        <dbReference type="ChEBI" id="CHEBI:73862"/>
        <dbReference type="ChEBI" id="CHEBI:74265"/>
        <dbReference type="EC" id="1.14.19.44"/>
    </reaction>
    <physiologicalReaction direction="left-to-right" evidence="12">
        <dbReference type="Rhea" id="RHEA:46421"/>
    </physiologicalReaction>
</comment>
<proteinExistence type="inferred from homology"/>
<organism evidence="17 18">
    <name type="scientific">Scomber scombrus</name>
    <name type="common">Atlantic mackerel</name>
    <name type="synonym">Scomber vernalis</name>
    <dbReference type="NCBI Taxonomy" id="13677"/>
    <lineage>
        <taxon>Eukaryota</taxon>
        <taxon>Metazoa</taxon>
        <taxon>Chordata</taxon>
        <taxon>Craniata</taxon>
        <taxon>Vertebrata</taxon>
        <taxon>Euteleostomi</taxon>
        <taxon>Actinopterygii</taxon>
        <taxon>Neopterygii</taxon>
        <taxon>Teleostei</taxon>
        <taxon>Neoteleostei</taxon>
        <taxon>Acanthomorphata</taxon>
        <taxon>Pelagiaria</taxon>
        <taxon>Scombriformes</taxon>
        <taxon>Scombridae</taxon>
        <taxon>Scomber</taxon>
    </lineage>
</organism>
<dbReference type="InterPro" id="IPR005804">
    <property type="entry name" value="FA_desaturase_dom"/>
</dbReference>
<dbReference type="PROSITE" id="PS50255">
    <property type="entry name" value="CYTOCHROME_B5_2"/>
    <property type="match status" value="1"/>
</dbReference>
<accession>A0AAV1NPE7</accession>
<dbReference type="AlphaFoldDB" id="A0AAV1NPE7"/>
<dbReference type="GO" id="GO:0062076">
    <property type="term" value="F:acyl-CoA (8-3)-desaturase activity"/>
    <property type="evidence" value="ECO:0007669"/>
    <property type="project" value="UniProtKB-EC"/>
</dbReference>
<keyword evidence="6" id="KW-0276">Fatty acid metabolism</keyword>
<dbReference type="SUPFAM" id="SSF55856">
    <property type="entry name" value="Cytochrome b5-like heme/steroid binding domain"/>
    <property type="match status" value="1"/>
</dbReference>
<evidence type="ECO:0000256" key="3">
    <source>
        <dbReference type="ARBA" id="ARBA00009295"/>
    </source>
</evidence>
<dbReference type="Proteomes" id="UP001314229">
    <property type="component" value="Unassembled WGS sequence"/>
</dbReference>
<keyword evidence="4" id="KW-0444">Lipid biosynthesis</keyword>
<comment type="caution">
    <text evidence="17">The sequence shown here is derived from an EMBL/GenBank/DDBJ whole genome shotgun (WGS) entry which is preliminary data.</text>
</comment>
<evidence type="ECO:0000256" key="5">
    <source>
        <dbReference type="ARBA" id="ARBA00022692"/>
    </source>
</evidence>
<dbReference type="InterPro" id="IPR012171">
    <property type="entry name" value="Fatty_acid_desaturase"/>
</dbReference>
<dbReference type="PANTHER" id="PTHR19353:SF12">
    <property type="entry name" value="ACYL-COA 6-DESATURASE"/>
    <property type="match status" value="1"/>
</dbReference>